<name>A0A0A9Z1H2_LYGHE</name>
<evidence type="ECO:0000259" key="1">
    <source>
        <dbReference type="Pfam" id="PF14846"/>
    </source>
</evidence>
<protein>
    <recommendedName>
        <fullName evidence="1">DUF4485 domain-containing protein</fullName>
    </recommendedName>
</protein>
<proteinExistence type="predicted"/>
<gene>
    <name evidence="2" type="ORF">CM83_4257</name>
</gene>
<reference evidence="2" key="1">
    <citation type="journal article" date="2014" name="PLoS ONE">
        <title>Transcriptome-Based Identification of ABC Transporters in the Western Tarnished Plant Bug Lygus hesperus.</title>
        <authorList>
            <person name="Hull J.J."/>
            <person name="Chaney K."/>
            <person name="Geib S.M."/>
            <person name="Fabrick J.A."/>
            <person name="Brent C.S."/>
            <person name="Walsh D."/>
            <person name="Lavine L.C."/>
        </authorList>
    </citation>
    <scope>NUCLEOTIDE SEQUENCE</scope>
</reference>
<organism evidence="2">
    <name type="scientific">Lygus hesperus</name>
    <name type="common">Western plant bug</name>
    <dbReference type="NCBI Taxonomy" id="30085"/>
    <lineage>
        <taxon>Eukaryota</taxon>
        <taxon>Metazoa</taxon>
        <taxon>Ecdysozoa</taxon>
        <taxon>Arthropoda</taxon>
        <taxon>Hexapoda</taxon>
        <taxon>Insecta</taxon>
        <taxon>Pterygota</taxon>
        <taxon>Neoptera</taxon>
        <taxon>Paraneoptera</taxon>
        <taxon>Hemiptera</taxon>
        <taxon>Heteroptera</taxon>
        <taxon>Panheteroptera</taxon>
        <taxon>Cimicomorpha</taxon>
        <taxon>Miridae</taxon>
        <taxon>Mirini</taxon>
        <taxon>Lygus</taxon>
    </lineage>
</organism>
<dbReference type="AlphaFoldDB" id="A0A0A9Z1H2"/>
<dbReference type="Pfam" id="PF14846">
    <property type="entry name" value="DUF4485"/>
    <property type="match status" value="1"/>
</dbReference>
<accession>A0A0A9Z1H2</accession>
<reference evidence="2" key="2">
    <citation type="submission" date="2014-07" db="EMBL/GenBank/DDBJ databases">
        <authorList>
            <person name="Hull J."/>
        </authorList>
    </citation>
    <scope>NUCLEOTIDE SEQUENCE</scope>
</reference>
<feature type="domain" description="DUF4485" evidence="1">
    <location>
        <begin position="8"/>
        <end position="88"/>
    </location>
</feature>
<dbReference type="EMBL" id="GBHO01006411">
    <property type="protein sequence ID" value="JAG37193.1"/>
    <property type="molecule type" value="Transcribed_RNA"/>
</dbReference>
<dbReference type="InterPro" id="IPR027831">
    <property type="entry name" value="DUF4485"/>
</dbReference>
<sequence>MGENPEDLNYDFNYNQFLGKTLTQNLRSAQDKQRVFRWLRKLSQSNRNVNEMKLRNEFMFHLLQNLQAGELHPPFKDPPPAGPLPVFSQMLPGGLEGMQGSPASFRGQVDGKWGAGETTQRPLLYKNSPDGGAFLAAQPIPKCGAFCYMAVIANPKD</sequence>
<evidence type="ECO:0000313" key="2">
    <source>
        <dbReference type="EMBL" id="JAG37193.1"/>
    </source>
</evidence>